<organism evidence="6 7">
    <name type="scientific">Rhizobium halophytocola</name>
    <dbReference type="NCBI Taxonomy" id="735519"/>
    <lineage>
        <taxon>Bacteria</taxon>
        <taxon>Pseudomonadati</taxon>
        <taxon>Pseudomonadota</taxon>
        <taxon>Alphaproteobacteria</taxon>
        <taxon>Hyphomicrobiales</taxon>
        <taxon>Rhizobiaceae</taxon>
        <taxon>Rhizobium/Agrobacterium group</taxon>
        <taxon>Rhizobium</taxon>
    </lineage>
</organism>
<protein>
    <submittedName>
        <fullName evidence="6">DNA-binding NarL/FixJ family response regulator</fullName>
    </submittedName>
</protein>
<evidence type="ECO:0000256" key="2">
    <source>
        <dbReference type="ARBA" id="ARBA00023125"/>
    </source>
</evidence>
<dbReference type="PROSITE" id="PS50043">
    <property type="entry name" value="HTH_LUXR_2"/>
    <property type="match status" value="1"/>
</dbReference>
<sequence>MENERIVVGDDHPVFRDGLRRLVQRVAPAAAVTEAACMDDVLAIARSDMPPRMFVLDLLFPGLEIPVSITGLRAEFPDAQIVVVSMMDDMEVIEDVVLKGADGFISKTVSPAEIVAALEAIRNGEFVLKTESSGEFLPAVSGDGPELAQLTARQIDVLKLIAEGKSNKEIARILEISPYTVRIHVSALLRSLKVGSRAAAAAKAVAAGL</sequence>
<reference evidence="6 7" key="1">
    <citation type="submission" date="2021-03" db="EMBL/GenBank/DDBJ databases">
        <title>Genomic Encyclopedia of Type Strains, Phase IV (KMG-IV): sequencing the most valuable type-strain genomes for metagenomic binning, comparative biology and taxonomic classification.</title>
        <authorList>
            <person name="Goeker M."/>
        </authorList>
    </citation>
    <scope>NUCLEOTIDE SEQUENCE [LARGE SCALE GENOMIC DNA]</scope>
    <source>
        <strain evidence="6 7">DSM 21600</strain>
    </source>
</reference>
<dbReference type="Pfam" id="PF00196">
    <property type="entry name" value="GerE"/>
    <property type="match status" value="1"/>
</dbReference>
<feature type="domain" description="HTH luxR-type" evidence="4">
    <location>
        <begin position="143"/>
        <end position="208"/>
    </location>
</feature>
<dbReference type="Proteomes" id="UP000759443">
    <property type="component" value="Unassembled WGS sequence"/>
</dbReference>
<evidence type="ECO:0000313" key="6">
    <source>
        <dbReference type="EMBL" id="MBP1849530.1"/>
    </source>
</evidence>
<dbReference type="InterPro" id="IPR051015">
    <property type="entry name" value="EvgA-like"/>
</dbReference>
<keyword evidence="1 3" id="KW-0597">Phosphoprotein</keyword>
<accession>A0ABS4DV30</accession>
<comment type="caution">
    <text evidence="6">The sequence shown here is derived from an EMBL/GenBank/DDBJ whole genome shotgun (WGS) entry which is preliminary data.</text>
</comment>
<name>A0ABS4DV30_9HYPH</name>
<evidence type="ECO:0000259" key="5">
    <source>
        <dbReference type="PROSITE" id="PS50110"/>
    </source>
</evidence>
<dbReference type="CDD" id="cd17535">
    <property type="entry name" value="REC_NarL-like"/>
    <property type="match status" value="1"/>
</dbReference>
<dbReference type="RefSeq" id="WP_209942685.1">
    <property type="nucleotide sequence ID" value="NZ_JAGGJU010000002.1"/>
</dbReference>
<dbReference type="GO" id="GO:0003677">
    <property type="term" value="F:DNA binding"/>
    <property type="evidence" value="ECO:0007669"/>
    <property type="project" value="UniProtKB-KW"/>
</dbReference>
<feature type="modified residue" description="4-aspartylphosphate" evidence="3">
    <location>
        <position position="57"/>
    </location>
</feature>
<dbReference type="EMBL" id="JAGGJU010000002">
    <property type="protein sequence ID" value="MBP1849530.1"/>
    <property type="molecule type" value="Genomic_DNA"/>
</dbReference>
<dbReference type="SUPFAM" id="SSF46894">
    <property type="entry name" value="C-terminal effector domain of the bipartite response regulators"/>
    <property type="match status" value="1"/>
</dbReference>
<dbReference type="CDD" id="cd06170">
    <property type="entry name" value="LuxR_C_like"/>
    <property type="match status" value="1"/>
</dbReference>
<gene>
    <name evidence="6" type="ORF">J2Z17_000951</name>
</gene>
<evidence type="ECO:0000259" key="4">
    <source>
        <dbReference type="PROSITE" id="PS50043"/>
    </source>
</evidence>
<dbReference type="SMART" id="SM00421">
    <property type="entry name" value="HTH_LUXR"/>
    <property type="match status" value="1"/>
</dbReference>
<dbReference type="InterPro" id="IPR000792">
    <property type="entry name" value="Tscrpt_reg_LuxR_C"/>
</dbReference>
<dbReference type="PANTHER" id="PTHR45566:SF2">
    <property type="entry name" value="NARL SUBFAMILY"/>
    <property type="match status" value="1"/>
</dbReference>
<dbReference type="Pfam" id="PF00072">
    <property type="entry name" value="Response_reg"/>
    <property type="match status" value="1"/>
</dbReference>
<dbReference type="SMART" id="SM00448">
    <property type="entry name" value="REC"/>
    <property type="match status" value="1"/>
</dbReference>
<feature type="domain" description="Response regulatory" evidence="5">
    <location>
        <begin position="5"/>
        <end position="122"/>
    </location>
</feature>
<evidence type="ECO:0000256" key="3">
    <source>
        <dbReference type="PROSITE-ProRule" id="PRU00169"/>
    </source>
</evidence>
<keyword evidence="2 6" id="KW-0238">DNA-binding</keyword>
<dbReference type="PANTHER" id="PTHR45566">
    <property type="entry name" value="HTH-TYPE TRANSCRIPTIONAL REGULATOR YHJB-RELATED"/>
    <property type="match status" value="1"/>
</dbReference>
<dbReference type="PRINTS" id="PR00038">
    <property type="entry name" value="HTHLUXR"/>
</dbReference>
<dbReference type="InterPro" id="IPR016032">
    <property type="entry name" value="Sig_transdc_resp-reg_C-effctor"/>
</dbReference>
<dbReference type="InterPro" id="IPR011006">
    <property type="entry name" value="CheY-like_superfamily"/>
</dbReference>
<dbReference type="SUPFAM" id="SSF52172">
    <property type="entry name" value="CheY-like"/>
    <property type="match status" value="1"/>
</dbReference>
<keyword evidence="7" id="KW-1185">Reference proteome</keyword>
<evidence type="ECO:0000313" key="7">
    <source>
        <dbReference type="Proteomes" id="UP000759443"/>
    </source>
</evidence>
<dbReference type="InterPro" id="IPR001789">
    <property type="entry name" value="Sig_transdc_resp-reg_receiver"/>
</dbReference>
<proteinExistence type="predicted"/>
<dbReference type="InterPro" id="IPR058245">
    <property type="entry name" value="NreC/VraR/RcsB-like_REC"/>
</dbReference>
<evidence type="ECO:0000256" key="1">
    <source>
        <dbReference type="ARBA" id="ARBA00022553"/>
    </source>
</evidence>
<dbReference type="PROSITE" id="PS50110">
    <property type="entry name" value="RESPONSE_REGULATORY"/>
    <property type="match status" value="1"/>
</dbReference>
<dbReference type="Gene3D" id="3.40.50.2300">
    <property type="match status" value="1"/>
</dbReference>